<evidence type="ECO:0000313" key="1">
    <source>
        <dbReference type="EMBL" id="SDK23762.1"/>
    </source>
</evidence>
<proteinExistence type="predicted"/>
<gene>
    <name evidence="1" type="ORF">SAMN05192566_0753</name>
</gene>
<dbReference type="AlphaFoldDB" id="A0A1G9A8S0"/>
<evidence type="ECO:0000313" key="2">
    <source>
        <dbReference type="Proteomes" id="UP000198629"/>
    </source>
</evidence>
<keyword evidence="2" id="KW-1185">Reference proteome</keyword>
<sequence>MFMTTHIDNRTLLADLTRTDLYIHKLSIAHTFPTAKHYNNLLSLGLTDSEVEQITKELLGNI</sequence>
<dbReference type="Proteomes" id="UP000198629">
    <property type="component" value="Unassembled WGS sequence"/>
</dbReference>
<dbReference type="EMBL" id="FNFX01000001">
    <property type="protein sequence ID" value="SDK23762.1"/>
    <property type="molecule type" value="Genomic_DNA"/>
</dbReference>
<dbReference type="STRING" id="492660.SAMN05192566_0753"/>
<organism evidence="1 2">
    <name type="scientific">Methylophilus rhizosphaerae</name>
    <dbReference type="NCBI Taxonomy" id="492660"/>
    <lineage>
        <taxon>Bacteria</taxon>
        <taxon>Pseudomonadati</taxon>
        <taxon>Pseudomonadota</taxon>
        <taxon>Betaproteobacteria</taxon>
        <taxon>Nitrosomonadales</taxon>
        <taxon>Methylophilaceae</taxon>
        <taxon>Methylophilus</taxon>
    </lineage>
</organism>
<reference evidence="2" key="1">
    <citation type="submission" date="2016-10" db="EMBL/GenBank/DDBJ databases">
        <authorList>
            <person name="Varghese N."/>
            <person name="Submissions S."/>
        </authorList>
    </citation>
    <scope>NUCLEOTIDE SEQUENCE [LARGE SCALE GENOMIC DNA]</scope>
    <source>
        <strain evidence="2">CBMB127</strain>
    </source>
</reference>
<name>A0A1G9A8S0_9PROT</name>
<protein>
    <submittedName>
        <fullName evidence="1">Uncharacterized protein</fullName>
    </submittedName>
</protein>
<accession>A0A1G9A8S0</accession>